<feature type="region of interest" description="Disordered" evidence="1">
    <location>
        <begin position="1"/>
        <end position="36"/>
    </location>
</feature>
<dbReference type="EMBL" id="KB445803">
    <property type="protein sequence ID" value="EMD34400.1"/>
    <property type="molecule type" value="Genomic_DNA"/>
</dbReference>
<accession>M2QQG0</accession>
<dbReference type="HOGENOM" id="CLU_765037_0_0_1"/>
<dbReference type="Proteomes" id="UP000016930">
    <property type="component" value="Unassembled WGS sequence"/>
</dbReference>
<evidence type="ECO:0000313" key="2">
    <source>
        <dbReference type="EMBL" id="EMD34400.1"/>
    </source>
</evidence>
<gene>
    <name evidence="2" type="ORF">CERSUDRAFT_97661</name>
</gene>
<feature type="region of interest" description="Disordered" evidence="1">
    <location>
        <begin position="330"/>
        <end position="362"/>
    </location>
</feature>
<evidence type="ECO:0000256" key="1">
    <source>
        <dbReference type="SAM" id="MobiDB-lite"/>
    </source>
</evidence>
<protein>
    <submittedName>
        <fullName evidence="2">Uncharacterized protein</fullName>
    </submittedName>
</protein>
<reference evidence="2 3" key="1">
    <citation type="journal article" date="2012" name="Proc. Natl. Acad. Sci. U.S.A.">
        <title>Comparative genomics of Ceriporiopsis subvermispora and Phanerochaete chrysosporium provide insight into selective ligninolysis.</title>
        <authorList>
            <person name="Fernandez-Fueyo E."/>
            <person name="Ruiz-Duenas F.J."/>
            <person name="Ferreira P."/>
            <person name="Floudas D."/>
            <person name="Hibbett D.S."/>
            <person name="Canessa P."/>
            <person name="Larrondo L.F."/>
            <person name="James T.Y."/>
            <person name="Seelenfreund D."/>
            <person name="Lobos S."/>
            <person name="Polanco R."/>
            <person name="Tello M."/>
            <person name="Honda Y."/>
            <person name="Watanabe T."/>
            <person name="Watanabe T."/>
            <person name="Ryu J.S."/>
            <person name="Kubicek C.P."/>
            <person name="Schmoll M."/>
            <person name="Gaskell J."/>
            <person name="Hammel K.E."/>
            <person name="St John F.J."/>
            <person name="Vanden Wymelenberg A."/>
            <person name="Sabat G."/>
            <person name="Splinter BonDurant S."/>
            <person name="Syed K."/>
            <person name="Yadav J.S."/>
            <person name="Doddapaneni H."/>
            <person name="Subramanian V."/>
            <person name="Lavin J.L."/>
            <person name="Oguiza J.A."/>
            <person name="Perez G."/>
            <person name="Pisabarro A.G."/>
            <person name="Ramirez L."/>
            <person name="Santoyo F."/>
            <person name="Master E."/>
            <person name="Coutinho P.M."/>
            <person name="Henrissat B."/>
            <person name="Lombard V."/>
            <person name="Magnuson J.K."/>
            <person name="Kuees U."/>
            <person name="Hori C."/>
            <person name="Igarashi K."/>
            <person name="Samejima M."/>
            <person name="Held B.W."/>
            <person name="Barry K.W."/>
            <person name="LaButti K.M."/>
            <person name="Lapidus A."/>
            <person name="Lindquist E.A."/>
            <person name="Lucas S.M."/>
            <person name="Riley R."/>
            <person name="Salamov A.A."/>
            <person name="Hoffmeister D."/>
            <person name="Schwenk D."/>
            <person name="Hadar Y."/>
            <person name="Yarden O."/>
            <person name="de Vries R.P."/>
            <person name="Wiebenga A."/>
            <person name="Stenlid J."/>
            <person name="Eastwood D."/>
            <person name="Grigoriev I.V."/>
            <person name="Berka R.M."/>
            <person name="Blanchette R.A."/>
            <person name="Kersten P."/>
            <person name="Martinez A.T."/>
            <person name="Vicuna R."/>
            <person name="Cullen D."/>
        </authorList>
    </citation>
    <scope>NUCLEOTIDE SEQUENCE [LARGE SCALE GENOMIC DNA]</scope>
    <source>
        <strain evidence="2 3">B</strain>
    </source>
</reference>
<organism evidence="2 3">
    <name type="scientific">Ceriporiopsis subvermispora (strain B)</name>
    <name type="common">White-rot fungus</name>
    <name type="synonym">Gelatoporia subvermispora</name>
    <dbReference type="NCBI Taxonomy" id="914234"/>
    <lineage>
        <taxon>Eukaryota</taxon>
        <taxon>Fungi</taxon>
        <taxon>Dikarya</taxon>
        <taxon>Basidiomycota</taxon>
        <taxon>Agaricomycotina</taxon>
        <taxon>Agaricomycetes</taxon>
        <taxon>Polyporales</taxon>
        <taxon>Gelatoporiaceae</taxon>
        <taxon>Gelatoporia</taxon>
    </lineage>
</organism>
<feature type="region of interest" description="Disordered" evidence="1">
    <location>
        <begin position="94"/>
        <end position="113"/>
    </location>
</feature>
<name>M2QQG0_CERS8</name>
<evidence type="ECO:0000313" key="3">
    <source>
        <dbReference type="Proteomes" id="UP000016930"/>
    </source>
</evidence>
<dbReference type="AlphaFoldDB" id="M2QQG0"/>
<keyword evidence="3" id="KW-1185">Reference proteome</keyword>
<sequence>MRARKQLMPPLLLIREDVEPTTDQPPTRPVSGICPATPPAPVLVLTPQRVIHRSRRRAGQLGTDPAYGAGSRSIQPPDSDERVHVQVSPRPLLLSVPLSAPPPVPDRSTQARPRALSLRWAASVPPQPIADASPHPSPDTRAIVPRAHVRVPQHPRLLPPPITYPTPHVRRVTGPCAGVRARFVPAEVTWGHYTAYSTALGLSSRIYQARANVLLGLRALVSNALGAVVQARIVVVVCGLWSSLWSVVSGPSVRVGIRMHGVALRVHPHLNAATFNTTQPSTSPAPGSGTGYYHDQITHLSISHPISPSLPHLPSPAPAQAASASNLFSCARPIPGSPRTRKWNLERGGSRGRGRGPIGNSP</sequence>
<feature type="region of interest" description="Disordered" evidence="1">
    <location>
        <begin position="55"/>
        <end position="86"/>
    </location>
</feature>
<proteinExistence type="predicted"/>